<gene>
    <name evidence="2" type="ORF">KSX_30940</name>
</gene>
<keyword evidence="1" id="KW-0175">Coiled coil</keyword>
<accession>A0A8J3HXA1</accession>
<dbReference type="EMBL" id="BNJF01000001">
    <property type="protein sequence ID" value="GHO44931.1"/>
    <property type="molecule type" value="Genomic_DNA"/>
</dbReference>
<keyword evidence="3" id="KW-1185">Reference proteome</keyword>
<dbReference type="RefSeq" id="WP_220194292.1">
    <property type="nucleotide sequence ID" value="NZ_BNJF01000001.1"/>
</dbReference>
<feature type="coiled-coil region" evidence="1">
    <location>
        <begin position="19"/>
        <end position="79"/>
    </location>
</feature>
<evidence type="ECO:0000313" key="2">
    <source>
        <dbReference type="EMBL" id="GHO44931.1"/>
    </source>
</evidence>
<organism evidence="2 3">
    <name type="scientific">Ktedonospora formicarum</name>
    <dbReference type="NCBI Taxonomy" id="2778364"/>
    <lineage>
        <taxon>Bacteria</taxon>
        <taxon>Bacillati</taxon>
        <taxon>Chloroflexota</taxon>
        <taxon>Ktedonobacteria</taxon>
        <taxon>Ktedonobacterales</taxon>
        <taxon>Ktedonobacteraceae</taxon>
        <taxon>Ktedonospora</taxon>
    </lineage>
</organism>
<protein>
    <submittedName>
        <fullName evidence="2">Uncharacterized protein</fullName>
    </submittedName>
</protein>
<sequence>MHSRISDLILSGPNETNEINITQEQIQRAQDQIKRLDELLTNPVRPLTKETEGRYLTKVSETENAIQRLQRKLQSLQEN</sequence>
<dbReference type="AlphaFoldDB" id="A0A8J3HXA1"/>
<reference evidence="2" key="1">
    <citation type="submission" date="2020-10" db="EMBL/GenBank/DDBJ databases">
        <title>Taxonomic study of unclassified bacteria belonging to the class Ktedonobacteria.</title>
        <authorList>
            <person name="Yabe S."/>
            <person name="Wang C.M."/>
            <person name="Zheng Y."/>
            <person name="Sakai Y."/>
            <person name="Cavaletti L."/>
            <person name="Monciardini P."/>
            <person name="Donadio S."/>
        </authorList>
    </citation>
    <scope>NUCLEOTIDE SEQUENCE</scope>
    <source>
        <strain evidence="2">SOSP1-1</strain>
    </source>
</reference>
<dbReference type="Proteomes" id="UP000612362">
    <property type="component" value="Unassembled WGS sequence"/>
</dbReference>
<comment type="caution">
    <text evidence="2">The sequence shown here is derived from an EMBL/GenBank/DDBJ whole genome shotgun (WGS) entry which is preliminary data.</text>
</comment>
<evidence type="ECO:0000256" key="1">
    <source>
        <dbReference type="SAM" id="Coils"/>
    </source>
</evidence>
<name>A0A8J3HXA1_9CHLR</name>
<evidence type="ECO:0000313" key="3">
    <source>
        <dbReference type="Proteomes" id="UP000612362"/>
    </source>
</evidence>
<proteinExistence type="predicted"/>